<proteinExistence type="predicted"/>
<dbReference type="KEGG" id="pgin:FRZ67_22985"/>
<evidence type="ECO:0000313" key="3">
    <source>
        <dbReference type="Proteomes" id="UP000321533"/>
    </source>
</evidence>
<organism evidence="2 3">
    <name type="scientific">Panacibacter ginsenosidivorans</name>
    <dbReference type="NCBI Taxonomy" id="1813871"/>
    <lineage>
        <taxon>Bacteria</taxon>
        <taxon>Pseudomonadati</taxon>
        <taxon>Bacteroidota</taxon>
        <taxon>Chitinophagia</taxon>
        <taxon>Chitinophagales</taxon>
        <taxon>Chitinophagaceae</taxon>
        <taxon>Panacibacter</taxon>
    </lineage>
</organism>
<dbReference type="Proteomes" id="UP000321533">
    <property type="component" value="Chromosome"/>
</dbReference>
<keyword evidence="3" id="KW-1185">Reference proteome</keyword>
<feature type="transmembrane region" description="Helical" evidence="1">
    <location>
        <begin position="149"/>
        <end position="170"/>
    </location>
</feature>
<keyword evidence="1" id="KW-0812">Transmembrane</keyword>
<evidence type="ECO:0000313" key="2">
    <source>
        <dbReference type="EMBL" id="QEC70025.1"/>
    </source>
</evidence>
<gene>
    <name evidence="2" type="ORF">FRZ67_22985</name>
</gene>
<protein>
    <recommendedName>
        <fullName evidence="4">CCDC81-like prokaryotic HU domain-containing protein</fullName>
    </recommendedName>
</protein>
<dbReference type="EMBL" id="CP042435">
    <property type="protein sequence ID" value="QEC70025.1"/>
    <property type="molecule type" value="Genomic_DNA"/>
</dbReference>
<evidence type="ECO:0008006" key="4">
    <source>
        <dbReference type="Google" id="ProtNLM"/>
    </source>
</evidence>
<reference evidence="2 3" key="1">
    <citation type="journal article" date="2016" name="Int. J. Syst. Evol. Microbiol.">
        <title>Panacibacter ginsenosidivorans gen. nov., sp. nov., with ginsenoside converting activity isolated from soil of a ginseng field.</title>
        <authorList>
            <person name="Siddiqi M.Z."/>
            <person name="Muhammad Shafi S."/>
            <person name="Choi K.D."/>
            <person name="Im W.T."/>
        </authorList>
    </citation>
    <scope>NUCLEOTIDE SEQUENCE [LARGE SCALE GENOMIC DNA]</scope>
    <source>
        <strain evidence="2 3">Gsoil1550</strain>
    </source>
</reference>
<dbReference type="AlphaFoldDB" id="A0A5B8VG67"/>
<keyword evidence="1" id="KW-1133">Transmembrane helix</keyword>
<sequence length="300" mass="33481">MNHYDALIRDYLYEYKSVSFEKIGELVLDSTVSPDQPISKTSIHFTVSKRAVTTPELATFIAGKTGKSKVLINSDLESFVELMRQFINIGKPYEMEGVGIFKLGKSGEYEFAAFDETYTYKREETKSSKKQKSGIDSPLAVKNSSNKNLLMFFALIIILGVLGVIGWGTYKLFVNKNNTSAQTQTIADTATQTAPPLKPLQDSTAIKTDSLQTKDSIAVAVNDSASYKFIYETTTSSARAYDRVNTLRSFGHPSAVDSIKRDSVTVYTLYFKYRLSAADTAIMKDSLQKLLSRKIRIRPL</sequence>
<evidence type="ECO:0000256" key="1">
    <source>
        <dbReference type="SAM" id="Phobius"/>
    </source>
</evidence>
<keyword evidence="1" id="KW-0472">Membrane</keyword>
<dbReference type="OrthoDB" id="660546at2"/>
<name>A0A5B8VG67_9BACT</name>
<dbReference type="RefSeq" id="WP_147192901.1">
    <property type="nucleotide sequence ID" value="NZ_CP042435.1"/>
</dbReference>
<accession>A0A5B8VG67</accession>